<dbReference type="OrthoDB" id="3477330at2759"/>
<organism evidence="1 2">
    <name type="scientific">Penicillium vulpinum</name>
    <dbReference type="NCBI Taxonomy" id="29845"/>
    <lineage>
        <taxon>Eukaryota</taxon>
        <taxon>Fungi</taxon>
        <taxon>Dikarya</taxon>
        <taxon>Ascomycota</taxon>
        <taxon>Pezizomycotina</taxon>
        <taxon>Eurotiomycetes</taxon>
        <taxon>Eurotiomycetidae</taxon>
        <taxon>Eurotiales</taxon>
        <taxon>Aspergillaceae</taxon>
        <taxon>Penicillium</taxon>
    </lineage>
</organism>
<dbReference type="Proteomes" id="UP000191518">
    <property type="component" value="Unassembled WGS sequence"/>
</dbReference>
<evidence type="ECO:0008006" key="3">
    <source>
        <dbReference type="Google" id="ProtNLM"/>
    </source>
</evidence>
<sequence length="221" mass="25173">MSFPTPFGPLDGVAPLLVFAMTQTECLAGAINRYESHNVPLPEHISSAMNALSHHLLLLRPADGLPIVPAHGLDKQQVIENNLEIAWYLAANILFHNRINNISNEGVAVAVDEVSMCLLRAESFKEDLQPEVILRNYPATFPAFVAACNAIYDREAWECWWTAMQRYNCPKIRAQWMVIQMIWKFTDELREAEEYDLSWVEILQGSGSKSLWTLFEELGFY</sequence>
<dbReference type="EMBL" id="MDYP01000018">
    <property type="protein sequence ID" value="OQE06337.1"/>
    <property type="molecule type" value="Genomic_DNA"/>
</dbReference>
<dbReference type="AlphaFoldDB" id="A0A1V6RX46"/>
<dbReference type="InterPro" id="IPR021858">
    <property type="entry name" value="Fun_TF"/>
</dbReference>
<comment type="caution">
    <text evidence="1">The sequence shown here is derived from an EMBL/GenBank/DDBJ whole genome shotgun (WGS) entry which is preliminary data.</text>
</comment>
<protein>
    <recommendedName>
        <fullName evidence="3">Transcription factor domain-containing protein</fullName>
    </recommendedName>
</protein>
<dbReference type="Pfam" id="PF11951">
    <property type="entry name" value="Fungal_trans_2"/>
    <property type="match status" value="1"/>
</dbReference>
<evidence type="ECO:0000313" key="2">
    <source>
        <dbReference type="Proteomes" id="UP000191518"/>
    </source>
</evidence>
<name>A0A1V6RX46_9EURO</name>
<dbReference type="STRING" id="29845.A0A1V6RX46"/>
<evidence type="ECO:0000313" key="1">
    <source>
        <dbReference type="EMBL" id="OQE06337.1"/>
    </source>
</evidence>
<reference evidence="2" key="1">
    <citation type="journal article" date="2017" name="Nat. Microbiol.">
        <title>Global analysis of biosynthetic gene clusters reveals vast potential of secondary metabolite production in Penicillium species.</title>
        <authorList>
            <person name="Nielsen J.C."/>
            <person name="Grijseels S."/>
            <person name="Prigent S."/>
            <person name="Ji B."/>
            <person name="Dainat J."/>
            <person name="Nielsen K.F."/>
            <person name="Frisvad J.C."/>
            <person name="Workman M."/>
            <person name="Nielsen J."/>
        </authorList>
    </citation>
    <scope>NUCLEOTIDE SEQUENCE [LARGE SCALE GENOMIC DNA]</scope>
    <source>
        <strain evidence="2">IBT 29486</strain>
    </source>
</reference>
<proteinExistence type="predicted"/>
<gene>
    <name evidence="1" type="ORF">PENVUL_c018G09505</name>
</gene>
<accession>A0A1V6RX46</accession>
<keyword evidence="2" id="KW-1185">Reference proteome</keyword>